<name>A0ABY4QXK9_9ACTN</name>
<dbReference type="InterPro" id="IPR029016">
    <property type="entry name" value="GAF-like_dom_sf"/>
</dbReference>
<sequence length="447" mass="48338">MTGPRDFDVANTSRVHEQFLSGRPLAELAPGSLRSVVADSWLRSAAAGVDADSVAPPITLERSSLADYRDEHPLSRVFPLLYDVLGRAAEDCDSLMAVADEQGQLLWVCGQPGVLRRAEEILFVEGARWDEDHAGTNAPGTALRLDAPVTIHASEHFARSVQPWSCAAAPIHDPVTSAILGIVDVTGGPDMATVQTIAMVRAAARMAESELARINAVEGMRLDPRTISDGGAQLASYRRSPSYANHADGFARRSAVRLEALGRPDCVATIGSRSVRLSPRHSEIAVILSCNPDGLTGDQLAIELYPADVTSSTLRAELVRLRGLLGQQVLGSRPYRLTGDVDSDWSAVAGHLAAGNLTEALRMYRGPLLPQSDAPGVVAHREELERRLRAALLASDRAELMVAWTRARWGAQDLDMWRRQLQVLPLGSPLRPLAAAEVARLDAEYRR</sequence>
<evidence type="ECO:0000313" key="2">
    <source>
        <dbReference type="Proteomes" id="UP001056336"/>
    </source>
</evidence>
<reference evidence="1" key="2">
    <citation type="submission" date="2022-05" db="EMBL/GenBank/DDBJ databases">
        <authorList>
            <person name="Kim J.-S."/>
            <person name="Lee K."/>
            <person name="Suh M."/>
            <person name="Eom M."/>
            <person name="Kim J.-S."/>
            <person name="Kim D.-S."/>
            <person name="Ko S.-H."/>
            <person name="Shin Y."/>
            <person name="Lee J.-S."/>
        </authorList>
    </citation>
    <scope>NUCLEOTIDE SEQUENCE</scope>
    <source>
        <strain evidence="1">N237</strain>
    </source>
</reference>
<reference evidence="1" key="1">
    <citation type="journal article" date="2018" name="Int. J. Syst. Evol. Microbiol.">
        <title>Jatrophihabitans telluris sp. nov., isolated from sediment soil of lava forest wetlands and the emended description of the genus Jatrophihabitans.</title>
        <authorList>
            <person name="Lee K.C."/>
            <person name="Suh M.K."/>
            <person name="Eom M.K."/>
            <person name="Kim K.K."/>
            <person name="Kim J.S."/>
            <person name="Kim D.S."/>
            <person name="Ko S.H."/>
            <person name="Shin Y.K."/>
            <person name="Lee J.S."/>
        </authorList>
    </citation>
    <scope>NUCLEOTIDE SEQUENCE</scope>
    <source>
        <strain evidence="1">N237</strain>
    </source>
</reference>
<dbReference type="RefSeq" id="WP_249770221.1">
    <property type="nucleotide sequence ID" value="NZ_CP097332.1"/>
</dbReference>
<accession>A0ABY4QXK9</accession>
<dbReference type="Gene3D" id="3.30.450.40">
    <property type="match status" value="1"/>
</dbReference>
<dbReference type="EMBL" id="CP097332">
    <property type="protein sequence ID" value="UQX87571.1"/>
    <property type="molecule type" value="Genomic_DNA"/>
</dbReference>
<protein>
    <submittedName>
        <fullName evidence="1">GAF domain-containing protein</fullName>
    </submittedName>
</protein>
<organism evidence="1 2">
    <name type="scientific">Jatrophihabitans telluris</name>
    <dbReference type="NCBI Taxonomy" id="2038343"/>
    <lineage>
        <taxon>Bacteria</taxon>
        <taxon>Bacillati</taxon>
        <taxon>Actinomycetota</taxon>
        <taxon>Actinomycetes</taxon>
        <taxon>Jatrophihabitantales</taxon>
        <taxon>Jatrophihabitantaceae</taxon>
        <taxon>Jatrophihabitans</taxon>
    </lineage>
</organism>
<proteinExistence type="predicted"/>
<dbReference type="Proteomes" id="UP001056336">
    <property type="component" value="Chromosome"/>
</dbReference>
<gene>
    <name evidence="1" type="ORF">M6D93_14855</name>
</gene>
<evidence type="ECO:0000313" key="1">
    <source>
        <dbReference type="EMBL" id="UQX87571.1"/>
    </source>
</evidence>
<keyword evidence="2" id="KW-1185">Reference proteome</keyword>